<evidence type="ECO:0000313" key="2">
    <source>
        <dbReference type="Proteomes" id="UP000800041"/>
    </source>
</evidence>
<keyword evidence="2" id="KW-1185">Reference proteome</keyword>
<dbReference type="EMBL" id="ML977161">
    <property type="protein sequence ID" value="KAF1985632.1"/>
    <property type="molecule type" value="Genomic_DNA"/>
</dbReference>
<organism evidence="1 2">
    <name type="scientific">Aulographum hederae CBS 113979</name>
    <dbReference type="NCBI Taxonomy" id="1176131"/>
    <lineage>
        <taxon>Eukaryota</taxon>
        <taxon>Fungi</taxon>
        <taxon>Dikarya</taxon>
        <taxon>Ascomycota</taxon>
        <taxon>Pezizomycotina</taxon>
        <taxon>Dothideomycetes</taxon>
        <taxon>Pleosporomycetidae</taxon>
        <taxon>Aulographales</taxon>
        <taxon>Aulographaceae</taxon>
    </lineage>
</organism>
<dbReference type="Proteomes" id="UP000800041">
    <property type="component" value="Unassembled WGS sequence"/>
</dbReference>
<name>A0A6G1GXU4_9PEZI</name>
<gene>
    <name evidence="1" type="ORF">K402DRAFT_105168</name>
</gene>
<dbReference type="AlphaFoldDB" id="A0A6G1GXU4"/>
<evidence type="ECO:0000313" key="1">
    <source>
        <dbReference type="EMBL" id="KAF1985632.1"/>
    </source>
</evidence>
<accession>A0A6G1GXU4</accession>
<reference evidence="1" key="1">
    <citation type="journal article" date="2020" name="Stud. Mycol.">
        <title>101 Dothideomycetes genomes: a test case for predicting lifestyles and emergence of pathogens.</title>
        <authorList>
            <person name="Haridas S."/>
            <person name="Albert R."/>
            <person name="Binder M."/>
            <person name="Bloem J."/>
            <person name="Labutti K."/>
            <person name="Salamov A."/>
            <person name="Andreopoulos B."/>
            <person name="Baker S."/>
            <person name="Barry K."/>
            <person name="Bills G."/>
            <person name="Bluhm B."/>
            <person name="Cannon C."/>
            <person name="Castanera R."/>
            <person name="Culley D."/>
            <person name="Daum C."/>
            <person name="Ezra D."/>
            <person name="Gonzalez J."/>
            <person name="Henrissat B."/>
            <person name="Kuo A."/>
            <person name="Liang C."/>
            <person name="Lipzen A."/>
            <person name="Lutzoni F."/>
            <person name="Magnuson J."/>
            <person name="Mondo S."/>
            <person name="Nolan M."/>
            <person name="Ohm R."/>
            <person name="Pangilinan J."/>
            <person name="Park H.-J."/>
            <person name="Ramirez L."/>
            <person name="Alfaro M."/>
            <person name="Sun H."/>
            <person name="Tritt A."/>
            <person name="Yoshinaga Y."/>
            <person name="Zwiers L.-H."/>
            <person name="Turgeon B."/>
            <person name="Goodwin S."/>
            <person name="Spatafora J."/>
            <person name="Crous P."/>
            <person name="Grigoriev I."/>
        </authorList>
    </citation>
    <scope>NUCLEOTIDE SEQUENCE</scope>
    <source>
        <strain evidence="1">CBS 113979</strain>
    </source>
</reference>
<sequence>MPGSQLRYSWSGFPAWNSLSYFCLSSDLSTSQCLLMFLLCTLSTLSRSARTINATIFKPYVSLSTNLHSFVPINGLVEAQPTLNIPHAIIIHTSPFLADCSFSLNPQISLSPCIPFSTRR</sequence>
<proteinExistence type="predicted"/>
<protein>
    <submittedName>
        <fullName evidence="1">Uncharacterized protein</fullName>
    </submittedName>
</protein>